<dbReference type="Pfam" id="PF08373">
    <property type="entry name" value="RAP"/>
    <property type="match status" value="1"/>
</dbReference>
<dbReference type="PRINTS" id="PR01217">
    <property type="entry name" value="PRICHEXTENSN"/>
</dbReference>
<feature type="compositionally biased region" description="Polar residues" evidence="1">
    <location>
        <begin position="531"/>
        <end position="547"/>
    </location>
</feature>
<dbReference type="InterPro" id="IPR013584">
    <property type="entry name" value="RAP"/>
</dbReference>
<protein>
    <submittedName>
        <fullName evidence="3">RAP domain-containing protein</fullName>
    </submittedName>
</protein>
<feature type="region of interest" description="Disordered" evidence="1">
    <location>
        <begin position="464"/>
        <end position="988"/>
    </location>
</feature>
<feature type="compositionally biased region" description="Basic and acidic residues" evidence="1">
    <location>
        <begin position="584"/>
        <end position="595"/>
    </location>
</feature>
<keyword evidence="4" id="KW-1185">Reference proteome</keyword>
<feature type="compositionally biased region" description="Basic residues" evidence="1">
    <location>
        <begin position="1027"/>
        <end position="1036"/>
    </location>
</feature>
<feature type="compositionally biased region" description="Polar residues" evidence="1">
    <location>
        <begin position="756"/>
        <end position="786"/>
    </location>
</feature>
<dbReference type="EMBL" id="JADAQX010000096">
    <property type="protein sequence ID" value="KAF8822027.1"/>
    <property type="molecule type" value="Genomic_DNA"/>
</dbReference>
<proteinExistence type="predicted"/>
<evidence type="ECO:0000259" key="2">
    <source>
        <dbReference type="PROSITE" id="PS51286"/>
    </source>
</evidence>
<dbReference type="SMART" id="SM00952">
    <property type="entry name" value="RAP"/>
    <property type="match status" value="1"/>
</dbReference>
<feature type="compositionally biased region" description="Polar residues" evidence="1">
    <location>
        <begin position="597"/>
        <end position="619"/>
    </location>
</feature>
<dbReference type="PROSITE" id="PS51286">
    <property type="entry name" value="RAP"/>
    <property type="match status" value="1"/>
</dbReference>
<feature type="compositionally biased region" description="Polar residues" evidence="1">
    <location>
        <begin position="475"/>
        <end position="489"/>
    </location>
</feature>
<feature type="compositionally biased region" description="Polar residues" evidence="1">
    <location>
        <begin position="637"/>
        <end position="648"/>
    </location>
</feature>
<feature type="compositionally biased region" description="Polar residues" evidence="1">
    <location>
        <begin position="216"/>
        <end position="230"/>
    </location>
</feature>
<comment type="caution">
    <text evidence="3">The sequence shown here is derived from an EMBL/GenBank/DDBJ whole genome shotgun (WGS) entry which is preliminary data.</text>
</comment>
<feature type="region of interest" description="Disordered" evidence="1">
    <location>
        <begin position="213"/>
        <end position="235"/>
    </location>
</feature>
<feature type="compositionally biased region" description="Polar residues" evidence="1">
    <location>
        <begin position="807"/>
        <end position="834"/>
    </location>
</feature>
<evidence type="ECO:0000313" key="4">
    <source>
        <dbReference type="Proteomes" id="UP000823046"/>
    </source>
</evidence>
<feature type="compositionally biased region" description="Basic and acidic residues" evidence="1">
    <location>
        <begin position="559"/>
        <end position="572"/>
    </location>
</feature>
<evidence type="ECO:0000313" key="3">
    <source>
        <dbReference type="EMBL" id="KAF8822027.1"/>
    </source>
</evidence>
<gene>
    <name evidence="3" type="ORF">IE077_000107</name>
</gene>
<feature type="region of interest" description="Disordered" evidence="1">
    <location>
        <begin position="1007"/>
        <end position="1045"/>
    </location>
</feature>
<sequence length="1091" mass="121905">MAGVLFSRVQQKFLLVSFSSCPRQSSQVALRFFYSPTAVTLRRFSSSQCLCSASPNNFTFPSCQIEKPVWKAIQCNFTAGSILLSHFTRNGNDCSKRFFSSTKPLQGTAEMENLPEQNTPNEKLGEVNEKLGYETRSEHPPAHSACSSLSLASGYPQEVLLPAEDVPIQPVITVEAKSHFPCTLELDAVAIGEDVSLDSAIVSEGKELLHGRENTDPVTSQHLHNANSPGDTLKDENKTLSHSESFANNCLSVLPTHNMSQGKPQTKRLRTEKAAVAPGGTKENNVPPSNEKVAPIEGRPLVFDGDIEVLSPEQQKQKEELIKELTRRLSGPLANENGKVPSGKDRPTAIEVDGPSHFYANSNRYTAYTKLKHRLLTRMGYRVLHVPYFDWRKLRSPTDREEYMRTKLLEEPTEWLDPEDEIFYKNRLEALENQQRTDDKMVSSDSTIEKANCTIDEKQDEKDLHNLKIEDKATTRSTESLPFSSPSETENAKDIRRIFSEKSRAQKEGISAIKNHASTKRRQPDMPLTTAEDSSYQSTHVSTSTNDGDYRSHAQPIYSRKDFTEVTSRDTALHQGGTLQEPSFQKEDLQHERHWLSQPSSTASTKRIRKQTLNFQGTDPYSEHPSLSGPSSMERYPSSTTKGFTSGYVSPEASSSSRYAPVSSHNAPFQNQDSAHYQYNSSESSPLFKQSSQMHYNIENKADPSYTPRRQEFYHSEETPSSGRSSPPMAHPIPSRPSPPQGHRTSSTYDPPPLYTSPQGRQPPSTPYGPSSQYPPVSYAPPSQQHARPPPRSVPYGQQYPLPHSPYTHQGNYVPSSDSHSLPTYAYGQQSYQSPIPPYNQQNLPPPQYDPRFQNYGIPPAYTPSYDPRTPPPSYPGYSPPPSSHVASPYSLPGAYPPSYTSSSPNSHTSGYSSNWQQTGAPITEPRNPYPNAPESRYEERSPPHLKNRIPAKPRLSSSGAPPSGRNPDYFAGAHQNPSTHYEAPFTYGHGDFPSSPYTFSNEIALQRQRPSTLTPATDEQPLFTKPQKRIKQPRRMRSEDSATGYYHDSNLAEYALPVSENAWDSSEALSDTAQLFENAPQNHLKGKKRQ</sequence>
<feature type="compositionally biased region" description="Pro residues" evidence="1">
    <location>
        <begin position="869"/>
        <end position="883"/>
    </location>
</feature>
<dbReference type="Proteomes" id="UP000823046">
    <property type="component" value="Unassembled WGS sequence"/>
</dbReference>
<feature type="compositionally biased region" description="Basic and acidic residues" evidence="1">
    <location>
        <begin position="490"/>
        <end position="507"/>
    </location>
</feature>
<feature type="compositionally biased region" description="Polar residues" evidence="1">
    <location>
        <begin position="1007"/>
        <end position="1018"/>
    </location>
</feature>
<feature type="compositionally biased region" description="Low complexity" evidence="1">
    <location>
        <begin position="654"/>
        <end position="664"/>
    </location>
</feature>
<name>A0ABQ7JDC5_9APIC</name>
<accession>A0ABQ7JDC5</accession>
<feature type="compositionally biased region" description="Polar residues" evidence="1">
    <location>
        <begin position="665"/>
        <end position="695"/>
    </location>
</feature>
<feature type="compositionally biased region" description="Basic and acidic residues" evidence="1">
    <location>
        <begin position="464"/>
        <end position="474"/>
    </location>
</feature>
<feature type="compositionally biased region" description="Low complexity" evidence="1">
    <location>
        <begin position="897"/>
        <end position="915"/>
    </location>
</feature>
<reference evidence="3 4" key="1">
    <citation type="journal article" date="2020" name="bioRxiv">
        <title>Metabolic contributions of an alphaproteobacterial endosymbiont in the apicomplexan Cardiosporidium cionae.</title>
        <authorList>
            <person name="Hunter E.S."/>
            <person name="Paight C.J."/>
            <person name="Lane C.E."/>
        </authorList>
    </citation>
    <scope>NUCLEOTIDE SEQUENCE [LARGE SCALE GENOMIC DNA]</scope>
    <source>
        <strain evidence="3">ESH_2018</strain>
    </source>
</reference>
<feature type="compositionally biased region" description="Basic and acidic residues" evidence="1">
    <location>
        <begin position="709"/>
        <end position="718"/>
    </location>
</feature>
<evidence type="ECO:0000256" key="1">
    <source>
        <dbReference type="SAM" id="MobiDB-lite"/>
    </source>
</evidence>
<feature type="compositionally biased region" description="Pro residues" evidence="1">
    <location>
        <begin position="729"/>
        <end position="740"/>
    </location>
</feature>
<feature type="domain" description="RAP" evidence="2">
    <location>
        <begin position="348"/>
        <end position="406"/>
    </location>
</feature>
<organism evidence="3 4">
    <name type="scientific">Cardiosporidium cionae</name>
    <dbReference type="NCBI Taxonomy" id="476202"/>
    <lineage>
        <taxon>Eukaryota</taxon>
        <taxon>Sar</taxon>
        <taxon>Alveolata</taxon>
        <taxon>Apicomplexa</taxon>
        <taxon>Aconoidasida</taxon>
        <taxon>Nephromycida</taxon>
        <taxon>Cardiosporidium</taxon>
    </lineage>
</organism>